<dbReference type="InterPro" id="IPR001900">
    <property type="entry name" value="RNase_II/R"/>
</dbReference>
<dbReference type="SUPFAM" id="SSF50249">
    <property type="entry name" value="Nucleic acid-binding proteins"/>
    <property type="match status" value="4"/>
</dbReference>
<evidence type="ECO:0000256" key="5">
    <source>
        <dbReference type="ARBA" id="ARBA00022801"/>
    </source>
</evidence>
<evidence type="ECO:0000313" key="11">
    <source>
        <dbReference type="EMBL" id="GEM05755.1"/>
    </source>
</evidence>
<dbReference type="Proteomes" id="UP000199139">
    <property type="component" value="Unassembled WGS sequence"/>
</dbReference>
<dbReference type="GO" id="GO:0005829">
    <property type="term" value="C:cytosol"/>
    <property type="evidence" value="ECO:0007669"/>
    <property type="project" value="TreeGrafter"/>
</dbReference>
<evidence type="ECO:0000256" key="1">
    <source>
        <dbReference type="ARBA" id="ARBA00001849"/>
    </source>
</evidence>
<accession>A0A1I6UZ50</accession>
<dbReference type="Pfam" id="PF08206">
    <property type="entry name" value="OB_RNB"/>
    <property type="match status" value="1"/>
</dbReference>
<proteinExistence type="inferred from homology"/>
<dbReference type="InterPro" id="IPR011129">
    <property type="entry name" value="CSD"/>
</dbReference>
<dbReference type="Pfam" id="PF17876">
    <property type="entry name" value="CSD2"/>
    <property type="match status" value="1"/>
</dbReference>
<dbReference type="OrthoDB" id="9764149at2"/>
<evidence type="ECO:0000256" key="2">
    <source>
        <dbReference type="ARBA" id="ARBA00004496"/>
    </source>
</evidence>
<dbReference type="PANTHER" id="PTHR23355">
    <property type="entry name" value="RIBONUCLEASE"/>
    <property type="match status" value="1"/>
</dbReference>
<feature type="region of interest" description="Disordered" evidence="9">
    <location>
        <begin position="715"/>
        <end position="769"/>
    </location>
</feature>
<keyword evidence="7 8" id="KW-0694">RNA-binding</keyword>
<dbReference type="RefSeq" id="WP_089855560.1">
    <property type="nucleotide sequence ID" value="NZ_BJWJ01000049.1"/>
</dbReference>
<name>A0A1I6UZ50_9BACI</name>
<dbReference type="InterPro" id="IPR012340">
    <property type="entry name" value="NA-bd_OB-fold"/>
</dbReference>
<comment type="subcellular location">
    <subcellularLocation>
        <location evidence="2 8">Cytoplasm</location>
    </subcellularLocation>
</comment>
<keyword evidence="3 8" id="KW-0963">Cytoplasm</keyword>
<dbReference type="InterPro" id="IPR003029">
    <property type="entry name" value="S1_domain"/>
</dbReference>
<dbReference type="EC" id="3.1.13.1" evidence="8"/>
<dbReference type="InterPro" id="IPR040476">
    <property type="entry name" value="CSD2"/>
</dbReference>
<evidence type="ECO:0000313" key="12">
    <source>
        <dbReference type="EMBL" id="SFT06692.1"/>
    </source>
</evidence>
<dbReference type="InterPro" id="IPR004476">
    <property type="entry name" value="RNase_II/RNase_R"/>
</dbReference>
<reference evidence="11 14" key="2">
    <citation type="submission" date="2019-07" db="EMBL/GenBank/DDBJ databases">
        <title>Whole genome shotgun sequence of Halolactibacillus miurensis NBRC 100873.</title>
        <authorList>
            <person name="Hosoyama A."/>
            <person name="Uohara A."/>
            <person name="Ohji S."/>
            <person name="Ichikawa N."/>
        </authorList>
    </citation>
    <scope>NUCLEOTIDE SEQUENCE [LARGE SCALE GENOMIC DNA]</scope>
    <source>
        <strain evidence="11 14">NBRC 100873</strain>
    </source>
</reference>
<comment type="catalytic activity">
    <reaction evidence="1 8">
        <text>Exonucleolytic cleavage in the 3'- to 5'-direction to yield nucleoside 5'-phosphates.</text>
        <dbReference type="EC" id="3.1.13.1"/>
    </reaction>
</comment>
<evidence type="ECO:0000259" key="10">
    <source>
        <dbReference type="PROSITE" id="PS50126"/>
    </source>
</evidence>
<dbReference type="SMART" id="SM00955">
    <property type="entry name" value="RNB"/>
    <property type="match status" value="1"/>
</dbReference>
<evidence type="ECO:0000256" key="3">
    <source>
        <dbReference type="ARBA" id="ARBA00022490"/>
    </source>
</evidence>
<organism evidence="12 13">
    <name type="scientific">Halolactibacillus miurensis</name>
    <dbReference type="NCBI Taxonomy" id="306541"/>
    <lineage>
        <taxon>Bacteria</taxon>
        <taxon>Bacillati</taxon>
        <taxon>Bacillota</taxon>
        <taxon>Bacilli</taxon>
        <taxon>Bacillales</taxon>
        <taxon>Bacillaceae</taxon>
        <taxon>Halolactibacillus</taxon>
    </lineage>
</organism>
<reference evidence="12 13" key="1">
    <citation type="submission" date="2016-10" db="EMBL/GenBank/DDBJ databases">
        <authorList>
            <person name="de Groot N.N."/>
        </authorList>
    </citation>
    <scope>NUCLEOTIDE SEQUENCE [LARGE SCALE GENOMIC DNA]</scope>
    <source>
        <strain evidence="12 13">DSM 17074</strain>
    </source>
</reference>
<dbReference type="Gene3D" id="2.40.50.140">
    <property type="entry name" value="Nucleic acid-binding proteins"/>
    <property type="match status" value="3"/>
</dbReference>
<dbReference type="PROSITE" id="PS01175">
    <property type="entry name" value="RIBONUCLEASE_II"/>
    <property type="match status" value="1"/>
</dbReference>
<gene>
    <name evidence="8" type="primary">rnr</name>
    <name evidence="11" type="synonym">vacB</name>
    <name evidence="11" type="ORF">HMI01_27430</name>
    <name evidence="12" type="ORF">SAMN05421668_13713</name>
</gene>
<dbReference type="FunFam" id="2.40.50.140:FF:000273">
    <property type="entry name" value="Ribonuclease R"/>
    <property type="match status" value="1"/>
</dbReference>
<keyword evidence="14" id="KW-1185">Reference proteome</keyword>
<keyword evidence="6 8" id="KW-0269">Exonuclease</keyword>
<evidence type="ECO:0000256" key="8">
    <source>
        <dbReference type="HAMAP-Rule" id="MF_01895"/>
    </source>
</evidence>
<keyword evidence="5 8" id="KW-0378">Hydrolase</keyword>
<dbReference type="Pfam" id="PF00773">
    <property type="entry name" value="RNB"/>
    <property type="match status" value="1"/>
</dbReference>
<dbReference type="CDD" id="cd04471">
    <property type="entry name" value="S1_RNase_R"/>
    <property type="match status" value="1"/>
</dbReference>
<dbReference type="InterPro" id="IPR011805">
    <property type="entry name" value="RNase_R"/>
</dbReference>
<comment type="function">
    <text evidence="8">3'-5' exoribonuclease that releases 5'-nucleoside monophosphates and is involved in maturation of structured RNAs.</text>
</comment>
<dbReference type="NCBIfam" id="TIGR02063">
    <property type="entry name" value="RNase_R"/>
    <property type="match status" value="1"/>
</dbReference>
<dbReference type="InterPro" id="IPR013223">
    <property type="entry name" value="RNase_B_OB_dom"/>
</dbReference>
<dbReference type="GO" id="GO:0003723">
    <property type="term" value="F:RNA binding"/>
    <property type="evidence" value="ECO:0007669"/>
    <property type="project" value="UniProtKB-UniRule"/>
</dbReference>
<protein>
    <recommendedName>
        <fullName evidence="8">Ribonuclease R</fullName>
        <shortName evidence="8">RNase R</shortName>
        <ecNumber evidence="8">3.1.13.1</ecNumber>
    </recommendedName>
</protein>
<evidence type="ECO:0000256" key="9">
    <source>
        <dbReference type="SAM" id="MobiDB-lite"/>
    </source>
</evidence>
<feature type="domain" description="S1 motif" evidence="10">
    <location>
        <begin position="629"/>
        <end position="709"/>
    </location>
</feature>
<feature type="compositionally biased region" description="Basic residues" evidence="9">
    <location>
        <begin position="745"/>
        <end position="755"/>
    </location>
</feature>
<dbReference type="HAMAP" id="MF_01895">
    <property type="entry name" value="RNase_R"/>
    <property type="match status" value="1"/>
</dbReference>
<dbReference type="NCBIfam" id="TIGR00358">
    <property type="entry name" value="3_prime_RNase"/>
    <property type="match status" value="1"/>
</dbReference>
<comment type="similarity">
    <text evidence="8">Belongs to the RNR ribonuclease family. RNase R subfamily.</text>
</comment>
<dbReference type="Pfam" id="PF00575">
    <property type="entry name" value="S1"/>
    <property type="match status" value="1"/>
</dbReference>
<dbReference type="PROSITE" id="PS50126">
    <property type="entry name" value="S1"/>
    <property type="match status" value="1"/>
</dbReference>
<evidence type="ECO:0000313" key="13">
    <source>
        <dbReference type="Proteomes" id="UP000199139"/>
    </source>
</evidence>
<dbReference type="SMART" id="SM00357">
    <property type="entry name" value="CSP"/>
    <property type="match status" value="2"/>
</dbReference>
<dbReference type="AlphaFoldDB" id="A0A1I6UZ50"/>
<dbReference type="PANTHER" id="PTHR23355:SF9">
    <property type="entry name" value="DIS3-LIKE EXONUCLEASE 2"/>
    <property type="match status" value="1"/>
</dbReference>
<evidence type="ECO:0000256" key="6">
    <source>
        <dbReference type="ARBA" id="ARBA00022839"/>
    </source>
</evidence>
<dbReference type="InterPro" id="IPR050180">
    <property type="entry name" value="RNR_Ribonuclease"/>
</dbReference>
<dbReference type="EMBL" id="FPAI01000037">
    <property type="protein sequence ID" value="SFT06692.1"/>
    <property type="molecule type" value="Genomic_DNA"/>
</dbReference>
<dbReference type="EMBL" id="BJWJ01000049">
    <property type="protein sequence ID" value="GEM05755.1"/>
    <property type="molecule type" value="Genomic_DNA"/>
</dbReference>
<dbReference type="GO" id="GO:0008859">
    <property type="term" value="F:exoribonuclease II activity"/>
    <property type="evidence" value="ECO:0007669"/>
    <property type="project" value="UniProtKB-UniRule"/>
</dbReference>
<dbReference type="SMART" id="SM00316">
    <property type="entry name" value="S1"/>
    <property type="match status" value="1"/>
</dbReference>
<dbReference type="STRING" id="306541.SAMN05421668_13713"/>
<evidence type="ECO:0000313" key="14">
    <source>
        <dbReference type="Proteomes" id="UP000321773"/>
    </source>
</evidence>
<sequence length="769" mass="87292">MNELKQKILTFITEEAERPVSVDDISEAVFNETVTSEMFTDLMKTLNDLEDDGRIMLTRKNKYVSPARAGLVRGKVQMHKKGFAFLIPDEEGIKDLYLHPHDLNGAMNGDIVLARADAEVSGDKRVEGVVERILERGSTRVIGNYVDKGNFGFVVADDKRIPNDVFIKKEDSQGAVDGHKVIVNILKFPEGQNAAEGEVVEILGHKNDPGVDILSIIHKHNIEIEFPDEVLDQAKHVKETIDESDLEGRVDRRDKTIVTIDGADAKDLDDAIRVEQLANGNHLLGVYIADVSYYVEEGSPIDVEAYKRGTSVYLVDRVIPMIPHRLSNGICSLNPHVDRLVLACEMEISPNGEVVSHDIFQSVINTSARMTYQAVNQILTDQDEAVMKEYDTLIPMFHEMEQLARILRKKRMDRGAIDFDFNEAKVIVDESGHPTDVVLRHRGVSERLIEEFMLAANETIAEHFHWMDVPFIHRIHEDPDEDRLQKFFEFIGQFGYSVKGVKNDIHPQALQRVLDEVKGEQEEMIISKLMLRSMKQAKYDPKSVGHFGLATEFYTHFTSPIRRYPDLIVHRLIRTYLINGDLSNDTQAKWKDKLSEIAKHTSEQERVAVDAERDTDELKKAEFMQDKIGEEFEGVISSVTGFGLFVELENTVEGLVHVSDLTDDYYHYDETRYAMIGERTGNVFRIGDVIEVRVEAVNLEEQSIDFEIVGMKKKAKRPSPDFNCGSKDKGQSKGNGKKQQDDAKKPKHKKKKQKGRAVPPKAAKKKRKK</sequence>
<dbReference type="GO" id="GO:0006402">
    <property type="term" value="P:mRNA catabolic process"/>
    <property type="evidence" value="ECO:0007669"/>
    <property type="project" value="TreeGrafter"/>
</dbReference>
<evidence type="ECO:0000256" key="7">
    <source>
        <dbReference type="ARBA" id="ARBA00022884"/>
    </source>
</evidence>
<dbReference type="Proteomes" id="UP000321773">
    <property type="component" value="Unassembled WGS sequence"/>
</dbReference>
<evidence type="ECO:0000256" key="4">
    <source>
        <dbReference type="ARBA" id="ARBA00022722"/>
    </source>
</evidence>
<keyword evidence="4 8" id="KW-0540">Nuclease</keyword>
<dbReference type="InterPro" id="IPR022966">
    <property type="entry name" value="RNase_II/R_CS"/>
</dbReference>